<comment type="caution">
    <text evidence="4">The sequence shown here is derived from an EMBL/GenBank/DDBJ whole genome shotgun (WGS) entry which is preliminary data.</text>
</comment>
<feature type="domain" description="SbsA Ig-like" evidence="3">
    <location>
        <begin position="400"/>
        <end position="497"/>
    </location>
</feature>
<organism evidence="4 5">
    <name type="scientific">Candidatus Ordinivivax streblomastigis</name>
    <dbReference type="NCBI Taxonomy" id="2540710"/>
    <lineage>
        <taxon>Bacteria</taxon>
        <taxon>Pseudomonadati</taxon>
        <taxon>Bacteroidota</taxon>
        <taxon>Bacteroidia</taxon>
        <taxon>Bacteroidales</taxon>
        <taxon>Candidatus Ordinivivax</taxon>
    </lineage>
</organism>
<dbReference type="AlphaFoldDB" id="A0A5M8P0B5"/>
<gene>
    <name evidence="4" type="ORF">EZS26_001991</name>
</gene>
<dbReference type="EMBL" id="SNRX01000013">
    <property type="protein sequence ID" value="KAA6301828.1"/>
    <property type="molecule type" value="Genomic_DNA"/>
</dbReference>
<accession>A0A5M8P0B5</accession>
<sequence length="1135" mass="122728">MKKRIYLLLSVLLMCGATFAQSAVPTAGKQYYIGYKDTALYLGRTDTQANTRVSLQTKSDDYAVYLTAVEDREGVYTIQLLSNNEYLYQNDYYVRFVASPTISTTVTKNVTFTSAGGGYYYIQWADKTGDNYFGANNEKSGENTAANKTATGYVKWRFEEITDSGNLNEQTLSPAQDAEGVFPDAAISVAFTTSITAGEQINGIKITYGDNQEVEAVTGTAKFHTLTIAHVALAYDTEYTVTIPAYAIVGLTAPITWKFRTCLAPVIPVVGKRYNIINTATGNYLSSTATTVQLVSSIPTTASETPAQIFTLGDAGSGNFYIATSTGFLYGSDWYPAVKPFGSENAYKMILGTVGAHNTIKSLAMSGKFFAKKDNDLVFDGEISHQYLWDFVELPEVDKITLSSYLPSSSTNILSNAVVSVTFDAPITSSSLSGITIKDAENNKVSNVVASIVGQVLMIAHADFERGKTYTVTIPAGTIDNYVDSDGSNTAITWSFSSVPVIVHTQKYYIKYAGTDLYLTKDTPAGDTDFSIKALDDTKSDIQIFELSKISDNPETVNIMLAAAERFMASTTTNGWSCMLSDDETNNTAQFQVIRDASAETIQLKNLVRAHLGAQTDQRVYLDKGLNWTGGYNGQGTKWELIPAPATWLGTTSDWNVNANWVAGIPAATDSVVIPKLTAPKVYPKIPASTTVKSLFLKFGAEIKNQNNLTATNGVSVEYDLPRGRWNMITTPIAATVADFNFDNAPKTWIEEFAADTTANWSFVKSSTYPFAIGDAFIYWIDAATGTETDTKTVLAGTLASGVVSKELRYGIDGSTSFAAVGNPFLTSIDFSALATANSNISPSYLIWTNGAYAGYNVSAGDVFGWYPNSLNQFIAPLQSFIVEKKGAESSLDLKFNLATIQATGLGTLRASAVTGNKLDIIASNATASILTFVADRENGQDSHKLLSEIDNVPDIYTLKNGAALGANIIHTNQLLIPIGLRTAYQGNMSLTFNGMDSYDAQITFKDAIAGVEKDLTGLATCVYPFDYTPKTVAGQVVADESRFSIQIAPNLPTGFNGISDEQAVVYSSNHTIYAIAHSKIRQVYVYSAPGVLLHADKNVNAASYHFSYGSHLPEVCIVKLITENGVINSKLINK</sequence>
<feature type="chain" id="PRO_5024366416" description="SbsA Ig-like domain-containing protein" evidence="2">
    <location>
        <begin position="23"/>
        <end position="1135"/>
    </location>
</feature>
<evidence type="ECO:0000259" key="3">
    <source>
        <dbReference type="Pfam" id="PF13205"/>
    </source>
</evidence>
<evidence type="ECO:0000313" key="4">
    <source>
        <dbReference type="EMBL" id="KAA6301828.1"/>
    </source>
</evidence>
<dbReference type="Pfam" id="PF13205">
    <property type="entry name" value="Big_5"/>
    <property type="match status" value="2"/>
</dbReference>
<dbReference type="InterPro" id="IPR032812">
    <property type="entry name" value="SbsA_Ig"/>
</dbReference>
<reference evidence="4 5" key="1">
    <citation type="submission" date="2019-03" db="EMBL/GenBank/DDBJ databases">
        <title>Single cell metagenomics reveals metabolic interactions within the superorganism composed of flagellate Streblomastix strix and complex community of Bacteroidetes bacteria on its surface.</title>
        <authorList>
            <person name="Treitli S.C."/>
            <person name="Kolisko M."/>
            <person name="Husnik F."/>
            <person name="Keeling P."/>
            <person name="Hampl V."/>
        </authorList>
    </citation>
    <scope>NUCLEOTIDE SEQUENCE [LARGE SCALE GENOMIC DNA]</scope>
    <source>
        <strain evidence="4">St1</strain>
    </source>
</reference>
<evidence type="ECO:0000313" key="5">
    <source>
        <dbReference type="Proteomes" id="UP000324575"/>
    </source>
</evidence>
<evidence type="ECO:0000256" key="2">
    <source>
        <dbReference type="SAM" id="SignalP"/>
    </source>
</evidence>
<protein>
    <recommendedName>
        <fullName evidence="3">SbsA Ig-like domain-containing protein</fullName>
    </recommendedName>
</protein>
<evidence type="ECO:0000256" key="1">
    <source>
        <dbReference type="ARBA" id="ARBA00022729"/>
    </source>
</evidence>
<dbReference type="Proteomes" id="UP000324575">
    <property type="component" value="Unassembled WGS sequence"/>
</dbReference>
<feature type="signal peptide" evidence="2">
    <location>
        <begin position="1"/>
        <end position="22"/>
    </location>
</feature>
<feature type="domain" description="SbsA Ig-like" evidence="3">
    <location>
        <begin position="171"/>
        <end position="261"/>
    </location>
</feature>
<keyword evidence="1 2" id="KW-0732">Signal</keyword>
<proteinExistence type="predicted"/>
<name>A0A5M8P0B5_9BACT</name>